<feature type="transmembrane region" description="Helical" evidence="8">
    <location>
        <begin position="151"/>
        <end position="179"/>
    </location>
</feature>
<organism evidence="10 11">
    <name type="scientific">Shewanella psychrophila</name>
    <dbReference type="NCBI Taxonomy" id="225848"/>
    <lineage>
        <taxon>Bacteria</taxon>
        <taxon>Pseudomonadati</taxon>
        <taxon>Pseudomonadota</taxon>
        <taxon>Gammaproteobacteria</taxon>
        <taxon>Alteromonadales</taxon>
        <taxon>Shewanellaceae</taxon>
        <taxon>Shewanella</taxon>
    </lineage>
</organism>
<evidence type="ECO:0000256" key="1">
    <source>
        <dbReference type="ARBA" id="ARBA00004429"/>
    </source>
</evidence>
<keyword evidence="6 8" id="KW-1133">Transmembrane helix</keyword>
<keyword evidence="11" id="KW-1185">Reference proteome</keyword>
<dbReference type="PANTHER" id="PTHR30012:SF7">
    <property type="entry name" value="PROTEIN TRANSPORT PROTEIN HOFC HOMOLOG"/>
    <property type="match status" value="1"/>
</dbReference>
<gene>
    <name evidence="10" type="ORF">Sps_04829</name>
</gene>
<dbReference type="Pfam" id="PF00482">
    <property type="entry name" value="T2SSF"/>
    <property type="match status" value="2"/>
</dbReference>
<dbReference type="InterPro" id="IPR003004">
    <property type="entry name" value="GspF/PilC"/>
</dbReference>
<feature type="transmembrane region" description="Helical" evidence="8">
    <location>
        <begin position="309"/>
        <end position="332"/>
    </location>
</feature>
<dbReference type="PANTHER" id="PTHR30012">
    <property type="entry name" value="GENERAL SECRETION PATHWAY PROTEIN"/>
    <property type="match status" value="1"/>
</dbReference>
<evidence type="ECO:0000313" key="10">
    <source>
        <dbReference type="EMBL" id="AQS39911.1"/>
    </source>
</evidence>
<keyword evidence="3" id="KW-1003">Cell membrane</keyword>
<evidence type="ECO:0000259" key="9">
    <source>
        <dbReference type="Pfam" id="PF00482"/>
    </source>
</evidence>
<dbReference type="Proteomes" id="UP000189545">
    <property type="component" value="Chromosome"/>
</dbReference>
<accession>A0A1S6HWN8</accession>
<dbReference type="Gene3D" id="1.20.81.30">
    <property type="entry name" value="Type II secretion system (T2SS), domain F"/>
    <property type="match status" value="2"/>
</dbReference>
<keyword evidence="7 8" id="KW-0472">Membrane</keyword>
<evidence type="ECO:0000256" key="7">
    <source>
        <dbReference type="ARBA" id="ARBA00023136"/>
    </source>
</evidence>
<comment type="subcellular location">
    <subcellularLocation>
        <location evidence="1">Cell inner membrane</location>
        <topology evidence="1">Multi-pass membrane protein</topology>
    </subcellularLocation>
</comment>
<name>A0A1S6HWN8_9GAMM</name>
<dbReference type="EMBL" id="CP014782">
    <property type="protein sequence ID" value="AQS39911.1"/>
    <property type="molecule type" value="Genomic_DNA"/>
</dbReference>
<dbReference type="GO" id="GO:0015628">
    <property type="term" value="P:protein secretion by the type II secretion system"/>
    <property type="evidence" value="ECO:0007669"/>
    <property type="project" value="TreeGrafter"/>
</dbReference>
<feature type="domain" description="Type II secretion system protein GspF" evidence="9">
    <location>
        <begin position="212"/>
        <end position="330"/>
    </location>
</feature>
<dbReference type="RefSeq" id="WP_077754774.1">
    <property type="nucleotide sequence ID" value="NZ_CP014782.1"/>
</dbReference>
<dbReference type="OrthoDB" id="6466343at2"/>
<evidence type="ECO:0000256" key="5">
    <source>
        <dbReference type="ARBA" id="ARBA00022692"/>
    </source>
</evidence>
<dbReference type="AlphaFoldDB" id="A0A1S6HWN8"/>
<evidence type="ECO:0000313" key="11">
    <source>
        <dbReference type="Proteomes" id="UP000189545"/>
    </source>
</evidence>
<evidence type="ECO:0000256" key="6">
    <source>
        <dbReference type="ARBA" id="ARBA00022989"/>
    </source>
</evidence>
<dbReference type="InterPro" id="IPR042094">
    <property type="entry name" value="T2SS_GspF_sf"/>
</dbReference>
<keyword evidence="5 8" id="KW-0812">Transmembrane</keyword>
<reference evidence="10 11" key="1">
    <citation type="submission" date="2016-03" db="EMBL/GenBank/DDBJ databases">
        <title>Complete genome sequence of Shewanella psychrophila WP2, a deep sea bacterium isolated from west Pacific sediment.</title>
        <authorList>
            <person name="Xu G."/>
            <person name="Jian H."/>
        </authorList>
    </citation>
    <scope>NUCLEOTIDE SEQUENCE [LARGE SCALE GENOMIC DNA]</scope>
    <source>
        <strain evidence="10 11">WP2</strain>
    </source>
</reference>
<dbReference type="GO" id="GO:0005886">
    <property type="term" value="C:plasma membrane"/>
    <property type="evidence" value="ECO:0007669"/>
    <property type="project" value="UniProtKB-SubCell"/>
</dbReference>
<evidence type="ECO:0000256" key="8">
    <source>
        <dbReference type="SAM" id="Phobius"/>
    </source>
</evidence>
<evidence type="ECO:0000256" key="4">
    <source>
        <dbReference type="ARBA" id="ARBA00022519"/>
    </source>
</evidence>
<evidence type="ECO:0000256" key="3">
    <source>
        <dbReference type="ARBA" id="ARBA00022475"/>
    </source>
</evidence>
<dbReference type="InterPro" id="IPR018076">
    <property type="entry name" value="T2SS_GspF_dom"/>
</dbReference>
<proteinExistence type="inferred from homology"/>
<dbReference type="KEGG" id="spsw:Sps_04829"/>
<sequence length="340" mass="37542">MRKLSIVDRIQLYQMLADLMKDGLPLFESLSLIMKEGSGVYKASFLKKINLLIEQLHGSTSIASAFSGIIPDEEQSVLASSELAGDLIEGFEAVITSVMVKQKIFAKLTSALAVPAILIIACILVVIMYSVKVFPAFESVLPLDQWPDLSFTMYSAGLWLMHSGLIILLVLFLVLSMILTKLMSSFTGKFRNNVLDKLQPFKTYKKLQSSQFLMDISILIKSGVPIADAIEKKAEMSKGWVKYHYELMYHNLSIGLPFKEALNTGFFSSEDIFTITIYSSLNGFVEMLTQISIKSNESTIKSIEKLASLLNLLSLLIFASVVLAIFGSTFMLSGSIGGAH</sequence>
<feature type="domain" description="Type II secretion system protein GspF" evidence="9">
    <location>
        <begin position="14"/>
        <end position="135"/>
    </location>
</feature>
<feature type="transmembrane region" description="Helical" evidence="8">
    <location>
        <begin position="111"/>
        <end position="131"/>
    </location>
</feature>
<comment type="similarity">
    <text evidence="2">Belongs to the GSP F family.</text>
</comment>
<protein>
    <submittedName>
        <fullName evidence="10">Type II secretory pathway, component PulF</fullName>
    </submittedName>
</protein>
<keyword evidence="4" id="KW-0997">Cell inner membrane</keyword>
<evidence type="ECO:0000256" key="2">
    <source>
        <dbReference type="ARBA" id="ARBA00005745"/>
    </source>
</evidence>
<dbReference type="STRING" id="225848.Sps_04829"/>